<feature type="compositionally biased region" description="Gly residues" evidence="1">
    <location>
        <begin position="242"/>
        <end position="271"/>
    </location>
</feature>
<organism evidence="2 3">
    <name type="scientific">Kitasatospora purpeofusca</name>
    <dbReference type="NCBI Taxonomy" id="67352"/>
    <lineage>
        <taxon>Bacteria</taxon>
        <taxon>Bacillati</taxon>
        <taxon>Actinomycetota</taxon>
        <taxon>Actinomycetes</taxon>
        <taxon>Kitasatosporales</taxon>
        <taxon>Streptomycetaceae</taxon>
        <taxon>Kitasatospora</taxon>
    </lineage>
</organism>
<gene>
    <name evidence="2" type="ORF">OHA16_36540</name>
</gene>
<reference evidence="2" key="1">
    <citation type="submission" date="2022-10" db="EMBL/GenBank/DDBJ databases">
        <title>The complete genomes of actinobacterial strains from the NBC collection.</title>
        <authorList>
            <person name="Joergensen T.S."/>
            <person name="Alvarez Arevalo M."/>
            <person name="Sterndorff E.B."/>
            <person name="Faurdal D."/>
            <person name="Vuksanovic O."/>
            <person name="Mourched A.-S."/>
            <person name="Charusanti P."/>
            <person name="Shaw S."/>
            <person name="Blin K."/>
            <person name="Weber T."/>
        </authorList>
    </citation>
    <scope>NUCLEOTIDE SEQUENCE</scope>
    <source>
        <strain evidence="2">NBC_00222</strain>
    </source>
</reference>
<feature type="region of interest" description="Disordered" evidence="1">
    <location>
        <begin position="238"/>
        <end position="271"/>
    </location>
</feature>
<evidence type="ECO:0000256" key="1">
    <source>
        <dbReference type="SAM" id="MobiDB-lite"/>
    </source>
</evidence>
<dbReference type="RefSeq" id="WP_328958571.1">
    <property type="nucleotide sequence ID" value="NZ_CP108110.1"/>
</dbReference>
<evidence type="ECO:0000313" key="2">
    <source>
        <dbReference type="EMBL" id="WUQ88017.1"/>
    </source>
</evidence>
<evidence type="ECO:0008006" key="4">
    <source>
        <dbReference type="Google" id="ProtNLM"/>
    </source>
</evidence>
<protein>
    <recommendedName>
        <fullName evidence="4">Acetoacetate decarboxylase</fullName>
    </recommendedName>
</protein>
<name>A0ABZ1UA30_9ACTN</name>
<dbReference type="Proteomes" id="UP001432222">
    <property type="component" value="Chromosome"/>
</dbReference>
<proteinExistence type="predicted"/>
<dbReference type="EMBL" id="CP108110">
    <property type="protein sequence ID" value="WUQ88017.1"/>
    <property type="molecule type" value="Genomic_DNA"/>
</dbReference>
<keyword evidence="3" id="KW-1185">Reference proteome</keyword>
<sequence>MTGLPLPPVPEPYYLPFHYGALHNIGVDYLVDPGPVQELLAERHPALAAADFGGRACVSLNYQLYFAQYPTGGGITEEVEINVIAHPRSAADRLPAVDYGQYARGHDQTRLLGIARLHVLCDNPLAIDAGTRLYAEPKHPGWFTAVLPSLNAAAVHDRWSVACHRATLGPDGLRRHEEELFAVEADLAGLDGEPVVNTPVTGYGTDEEGRLLAGPLTVHQPYRFHPLDARTADRVRLTLGERGPGGPGSGAGGSGAGGSGAGGSSEAGSGGHARAAVADLARLVGDAPAAGAWTYQSAPVAAHHRPYYIP</sequence>
<accession>A0ABZ1UA30</accession>
<evidence type="ECO:0000313" key="3">
    <source>
        <dbReference type="Proteomes" id="UP001432222"/>
    </source>
</evidence>